<gene>
    <name evidence="4" type="ORF">Q2T77_27515</name>
</gene>
<name>A0ABT8SAU6_9BURK</name>
<dbReference type="PROSITE" id="PS01162">
    <property type="entry name" value="QOR_ZETA_CRYSTAL"/>
    <property type="match status" value="1"/>
</dbReference>
<dbReference type="Pfam" id="PF00107">
    <property type="entry name" value="ADH_zinc_N"/>
    <property type="match status" value="1"/>
</dbReference>
<evidence type="ECO:0000313" key="5">
    <source>
        <dbReference type="Proteomes" id="UP001169027"/>
    </source>
</evidence>
<proteinExistence type="predicted"/>
<dbReference type="SUPFAM" id="SSF51735">
    <property type="entry name" value="NAD(P)-binding Rossmann-fold domains"/>
    <property type="match status" value="1"/>
</dbReference>
<dbReference type="InterPro" id="IPR014189">
    <property type="entry name" value="Quinone_OxRdtase_PIG3"/>
</dbReference>
<sequence>MKTMRFVDYGAGGPPEVLRLAACEPPAPAAGELLIDVAFAGVNRPDCAQRIGRYPPPSGASPIIGLEVSGRVAALGAGVERWRVGDAVCALTPGGGYAERCVVPAAHCLPIPEGMALPEAAALPETCFTVWDNVFARAALQPGESFLVHGGAGGIGATAIQMASAFGARVMATVGSGDKSGFCTEAGAHRVINYREQDFVAEAMDFTEGRGVDVILDMVGGSYLERDLAALALDGRIALIAFMGGARAEIDIVPILRKRATLTGSTLRPRTVAQKAAIARALELNWWPKLADPRLRPTVHRIFDLADAAAAHALMESSAHSGKIVLAVGTP</sequence>
<dbReference type="Proteomes" id="UP001169027">
    <property type="component" value="Unassembled WGS sequence"/>
</dbReference>
<evidence type="ECO:0000313" key="4">
    <source>
        <dbReference type="EMBL" id="MDO1536041.1"/>
    </source>
</evidence>
<dbReference type="InterPro" id="IPR020843">
    <property type="entry name" value="ER"/>
</dbReference>
<dbReference type="InterPro" id="IPR013149">
    <property type="entry name" value="ADH-like_C"/>
</dbReference>
<accession>A0ABT8SAU6</accession>
<dbReference type="PANTHER" id="PTHR48106">
    <property type="entry name" value="QUINONE OXIDOREDUCTASE PIG3-RELATED"/>
    <property type="match status" value="1"/>
</dbReference>
<evidence type="ECO:0000256" key="1">
    <source>
        <dbReference type="ARBA" id="ARBA00022857"/>
    </source>
</evidence>
<dbReference type="InterPro" id="IPR013154">
    <property type="entry name" value="ADH-like_N"/>
</dbReference>
<organism evidence="4 5">
    <name type="scientific">Variovorax ginsengisoli</name>
    <dbReference type="NCBI Taxonomy" id="363844"/>
    <lineage>
        <taxon>Bacteria</taxon>
        <taxon>Pseudomonadati</taxon>
        <taxon>Pseudomonadota</taxon>
        <taxon>Betaproteobacteria</taxon>
        <taxon>Burkholderiales</taxon>
        <taxon>Comamonadaceae</taxon>
        <taxon>Variovorax</taxon>
    </lineage>
</organism>
<dbReference type="PANTHER" id="PTHR48106:SF8">
    <property type="entry name" value="OS02G0805600 PROTEIN"/>
    <property type="match status" value="1"/>
</dbReference>
<dbReference type="EMBL" id="JAUKVY010000024">
    <property type="protein sequence ID" value="MDO1536041.1"/>
    <property type="molecule type" value="Genomic_DNA"/>
</dbReference>
<dbReference type="Gene3D" id="3.90.180.10">
    <property type="entry name" value="Medium-chain alcohol dehydrogenases, catalytic domain"/>
    <property type="match status" value="1"/>
</dbReference>
<dbReference type="NCBIfam" id="TIGR02824">
    <property type="entry name" value="quinone_pig3"/>
    <property type="match status" value="1"/>
</dbReference>
<comment type="caution">
    <text evidence="4">The sequence shown here is derived from an EMBL/GenBank/DDBJ whole genome shotgun (WGS) entry which is preliminary data.</text>
</comment>
<evidence type="ECO:0000259" key="3">
    <source>
        <dbReference type="SMART" id="SM00829"/>
    </source>
</evidence>
<dbReference type="SUPFAM" id="SSF50129">
    <property type="entry name" value="GroES-like"/>
    <property type="match status" value="1"/>
</dbReference>
<dbReference type="InterPro" id="IPR002364">
    <property type="entry name" value="Quin_OxRdtase/zeta-crystal_CS"/>
</dbReference>
<dbReference type="Gene3D" id="3.40.50.720">
    <property type="entry name" value="NAD(P)-binding Rossmann-like Domain"/>
    <property type="match status" value="1"/>
</dbReference>
<dbReference type="InterPro" id="IPR036291">
    <property type="entry name" value="NAD(P)-bd_dom_sf"/>
</dbReference>
<reference evidence="4" key="1">
    <citation type="submission" date="2023-06" db="EMBL/GenBank/DDBJ databases">
        <authorList>
            <person name="Jiang Y."/>
            <person name="Liu Q."/>
        </authorList>
    </citation>
    <scope>NUCLEOTIDE SEQUENCE</scope>
    <source>
        <strain evidence="4">CGMCC 1.12090</strain>
    </source>
</reference>
<dbReference type="SMART" id="SM00829">
    <property type="entry name" value="PKS_ER"/>
    <property type="match status" value="1"/>
</dbReference>
<dbReference type="Pfam" id="PF08240">
    <property type="entry name" value="ADH_N"/>
    <property type="match status" value="1"/>
</dbReference>
<keyword evidence="1" id="KW-0521">NADP</keyword>
<dbReference type="CDD" id="cd05276">
    <property type="entry name" value="p53_inducible_oxidoreductase"/>
    <property type="match status" value="1"/>
</dbReference>
<keyword evidence="2" id="KW-0560">Oxidoreductase</keyword>
<feature type="domain" description="Enoyl reductase (ER)" evidence="3">
    <location>
        <begin position="13"/>
        <end position="326"/>
    </location>
</feature>
<keyword evidence="5" id="KW-1185">Reference proteome</keyword>
<dbReference type="InterPro" id="IPR011032">
    <property type="entry name" value="GroES-like_sf"/>
</dbReference>
<protein>
    <submittedName>
        <fullName evidence="4">NAD(P)H-quinone oxidoreductase</fullName>
    </submittedName>
</protein>
<evidence type="ECO:0000256" key="2">
    <source>
        <dbReference type="ARBA" id="ARBA00023002"/>
    </source>
</evidence>